<dbReference type="Proteomes" id="UP000789860">
    <property type="component" value="Unassembled WGS sequence"/>
</dbReference>
<comment type="caution">
    <text evidence="1">The sequence shown here is derived from an EMBL/GenBank/DDBJ whole genome shotgun (WGS) entry which is preliminary data.</text>
</comment>
<reference evidence="1" key="1">
    <citation type="submission" date="2021-06" db="EMBL/GenBank/DDBJ databases">
        <authorList>
            <person name="Kallberg Y."/>
            <person name="Tangrot J."/>
            <person name="Rosling A."/>
        </authorList>
    </citation>
    <scope>NUCLEOTIDE SEQUENCE</scope>
    <source>
        <strain evidence="1">AU212A</strain>
    </source>
</reference>
<proteinExistence type="predicted"/>
<protein>
    <submittedName>
        <fullName evidence="1">6086_t:CDS:1</fullName>
    </submittedName>
</protein>
<feature type="non-terminal residue" evidence="1">
    <location>
        <position position="1"/>
    </location>
</feature>
<gene>
    <name evidence="1" type="ORF">SCALOS_LOCUS8533</name>
</gene>
<dbReference type="EMBL" id="CAJVPM010022906">
    <property type="protein sequence ID" value="CAG8647212.1"/>
    <property type="molecule type" value="Genomic_DNA"/>
</dbReference>
<evidence type="ECO:0000313" key="2">
    <source>
        <dbReference type="Proteomes" id="UP000789860"/>
    </source>
</evidence>
<organism evidence="1 2">
    <name type="scientific">Scutellospora calospora</name>
    <dbReference type="NCBI Taxonomy" id="85575"/>
    <lineage>
        <taxon>Eukaryota</taxon>
        <taxon>Fungi</taxon>
        <taxon>Fungi incertae sedis</taxon>
        <taxon>Mucoromycota</taxon>
        <taxon>Glomeromycotina</taxon>
        <taxon>Glomeromycetes</taxon>
        <taxon>Diversisporales</taxon>
        <taxon>Gigasporaceae</taxon>
        <taxon>Scutellospora</taxon>
    </lineage>
</organism>
<name>A0ACA9NEZ5_9GLOM</name>
<accession>A0ACA9NEZ5</accession>
<keyword evidence="2" id="KW-1185">Reference proteome</keyword>
<sequence>YIDDDEKADESINLFDNNQNFSTGTNLILEDIINLRDPIFQDDNIIPNEISNNNLSNNVEDSINIDFNPENLVNTVLNNELD</sequence>
<evidence type="ECO:0000313" key="1">
    <source>
        <dbReference type="EMBL" id="CAG8647212.1"/>
    </source>
</evidence>